<organism evidence="5 6">
    <name type="scientific">Hypsizygus marmoreus</name>
    <name type="common">White beech mushroom</name>
    <name type="synonym">Agaricus marmoreus</name>
    <dbReference type="NCBI Taxonomy" id="39966"/>
    <lineage>
        <taxon>Eukaryota</taxon>
        <taxon>Fungi</taxon>
        <taxon>Dikarya</taxon>
        <taxon>Basidiomycota</taxon>
        <taxon>Agaricomycotina</taxon>
        <taxon>Agaricomycetes</taxon>
        <taxon>Agaricomycetidae</taxon>
        <taxon>Agaricales</taxon>
        <taxon>Tricholomatineae</taxon>
        <taxon>Lyophyllaceae</taxon>
        <taxon>Hypsizygus</taxon>
    </lineage>
</organism>
<dbReference type="InterPro" id="IPR003593">
    <property type="entry name" value="AAA+_ATPase"/>
</dbReference>
<evidence type="ECO:0000313" key="5">
    <source>
        <dbReference type="EMBL" id="RDB22993.1"/>
    </source>
</evidence>
<protein>
    <submittedName>
        <fullName evidence="5">Lipid A export ATP-binding/permease protein MsbA</fullName>
    </submittedName>
</protein>
<accession>A0A369JTG9</accession>
<dbReference type="GO" id="GO:0034040">
    <property type="term" value="F:ATPase-coupled lipid transmembrane transporter activity"/>
    <property type="evidence" value="ECO:0007669"/>
    <property type="project" value="TreeGrafter"/>
</dbReference>
<dbReference type="SMART" id="SM00382">
    <property type="entry name" value="AAA"/>
    <property type="match status" value="1"/>
</dbReference>
<evidence type="ECO:0000259" key="4">
    <source>
        <dbReference type="PROSITE" id="PS50893"/>
    </source>
</evidence>
<evidence type="ECO:0000313" key="6">
    <source>
        <dbReference type="Proteomes" id="UP000076154"/>
    </source>
</evidence>
<name>A0A369JTG9_HYPMA</name>
<dbReference type="InterPro" id="IPR003439">
    <property type="entry name" value="ABC_transporter-like_ATP-bd"/>
</dbReference>
<keyword evidence="3" id="KW-0812">Transmembrane</keyword>
<dbReference type="Gene3D" id="3.40.50.300">
    <property type="entry name" value="P-loop containing nucleotide triphosphate hydrolases"/>
    <property type="match status" value="1"/>
</dbReference>
<feature type="transmembrane region" description="Helical" evidence="3">
    <location>
        <begin position="200"/>
        <end position="218"/>
    </location>
</feature>
<keyword evidence="3" id="KW-1133">Transmembrane helix</keyword>
<keyword evidence="6" id="KW-1185">Reference proteome</keyword>
<proteinExistence type="predicted"/>
<dbReference type="AlphaFoldDB" id="A0A369JTG9"/>
<dbReference type="PROSITE" id="PS50893">
    <property type="entry name" value="ABC_TRANSPORTER_2"/>
    <property type="match status" value="1"/>
</dbReference>
<feature type="transmembrane region" description="Helical" evidence="3">
    <location>
        <begin position="227"/>
        <end position="247"/>
    </location>
</feature>
<dbReference type="PANTHER" id="PTHR24221">
    <property type="entry name" value="ATP-BINDING CASSETTE SUB-FAMILY B"/>
    <property type="match status" value="1"/>
</dbReference>
<dbReference type="EMBL" id="LUEZ02000048">
    <property type="protein sequence ID" value="RDB22993.1"/>
    <property type="molecule type" value="Genomic_DNA"/>
</dbReference>
<gene>
    <name evidence="5" type="primary">msbA_2</name>
    <name evidence="5" type="ORF">Hypma_009780</name>
</gene>
<sequence>METTYLLPKAKTILPSTATRLPAVKRKTWDIFDIAYDQQPSRPSLTLKLSDIRGSLGFLWRFILEVWCMAPGPFAQYLLSCFWISISPAFSLYIAHTTLGTIQECIVDLEKGRVGEVPTWVFAWLFLEALSALVAHLKYRAELSLGGELKARFVPQLARGSLALDVKLSKDRQLLARHGDRGYQDYVPGLSVLEELSKKAGSLLAFFLELSILVYILIDAGDLDAQILTYIFLAFFLVVFAVPTNAIGGAGTFPSLSVYCLYAKDGAARYLSEEYQRTSDALGVVRVSPWILATRLDPPFYWALARSLIIHYPLALYVTVLPWGLTPSSLASMAFLQYATILLRDTSNNLRTQFASSDSILNAVNGAKRFYEILENATGLQHGNVPYPLGSSSPQGMSLTFRDVCFRYPSTDIKENALVVNAVSCSILPGQLVVIVGVNGSGKSSLLNLLPRLESPTSGEILVDGRPLDDYNVDQLRKSMVFLSQTEELYPVSLKENLLMGLPDDAHRVTDKTQMLDMAAQLGGCYELIKREGYDAVVDTHGIVGQSVPGFNNGNIGPGAVAEHARHLESLKPISLSGGEKQRIIAARTFLRLLCSDPRLLVVDEPTSALDAIAERDLFSRFKEMRKGRTTIFVSHHFGNLVKDADLILCMDEGRIAQRGTHAELIGDKNGAYFKLYDAQAAGF</sequence>
<reference evidence="5" key="1">
    <citation type="submission" date="2018-04" db="EMBL/GenBank/DDBJ databases">
        <title>Whole genome sequencing of Hypsizygus marmoreus.</title>
        <authorList>
            <person name="Choi I.-G."/>
            <person name="Min B."/>
            <person name="Kim J.-G."/>
            <person name="Kim S."/>
            <person name="Oh Y.-L."/>
            <person name="Kong W.-S."/>
            <person name="Park H."/>
            <person name="Jeong J."/>
            <person name="Song E.-S."/>
        </authorList>
    </citation>
    <scope>NUCLEOTIDE SEQUENCE [LARGE SCALE GENOMIC DNA]</scope>
    <source>
        <strain evidence="5">51987-8</strain>
    </source>
</reference>
<dbReference type="InParanoid" id="A0A369JTG9"/>
<dbReference type="STRING" id="39966.A0A369JTG9"/>
<dbReference type="GO" id="GO:0005524">
    <property type="term" value="F:ATP binding"/>
    <property type="evidence" value="ECO:0007669"/>
    <property type="project" value="UniProtKB-KW"/>
</dbReference>
<feature type="domain" description="ABC transporter" evidence="4">
    <location>
        <begin position="399"/>
        <end position="678"/>
    </location>
</feature>
<dbReference type="Proteomes" id="UP000076154">
    <property type="component" value="Unassembled WGS sequence"/>
</dbReference>
<evidence type="ECO:0000256" key="2">
    <source>
        <dbReference type="ARBA" id="ARBA00022840"/>
    </source>
</evidence>
<dbReference type="InterPro" id="IPR039421">
    <property type="entry name" value="Type_1_exporter"/>
</dbReference>
<comment type="caution">
    <text evidence="5">The sequence shown here is derived from an EMBL/GenBank/DDBJ whole genome shotgun (WGS) entry which is preliminary data.</text>
</comment>
<dbReference type="Pfam" id="PF00005">
    <property type="entry name" value="ABC_tran"/>
    <property type="match status" value="1"/>
</dbReference>
<keyword evidence="1" id="KW-0547">Nucleotide-binding</keyword>
<dbReference type="SUPFAM" id="SSF52540">
    <property type="entry name" value="P-loop containing nucleoside triphosphate hydrolases"/>
    <property type="match status" value="1"/>
</dbReference>
<dbReference type="InterPro" id="IPR027417">
    <property type="entry name" value="P-loop_NTPase"/>
</dbReference>
<dbReference type="OrthoDB" id="6500128at2759"/>
<dbReference type="PANTHER" id="PTHR24221:SF646">
    <property type="entry name" value="HAEMOLYSIN SECRETION ATP-BINDING PROTEIN"/>
    <property type="match status" value="1"/>
</dbReference>
<evidence type="ECO:0000256" key="1">
    <source>
        <dbReference type="ARBA" id="ARBA00022741"/>
    </source>
</evidence>
<evidence type="ECO:0000256" key="3">
    <source>
        <dbReference type="SAM" id="Phobius"/>
    </source>
</evidence>
<keyword evidence="2 5" id="KW-0067">ATP-binding</keyword>
<dbReference type="GO" id="GO:0016887">
    <property type="term" value="F:ATP hydrolysis activity"/>
    <property type="evidence" value="ECO:0007669"/>
    <property type="project" value="InterPro"/>
</dbReference>
<keyword evidence="3" id="KW-0472">Membrane</keyword>